<dbReference type="InterPro" id="IPR036388">
    <property type="entry name" value="WH-like_DNA-bd_sf"/>
</dbReference>
<reference evidence="6" key="1">
    <citation type="submission" date="2016-10" db="EMBL/GenBank/DDBJ databases">
        <authorList>
            <person name="Varghese N."/>
            <person name="Submissions S."/>
        </authorList>
    </citation>
    <scope>NUCLEOTIDE SEQUENCE [LARGE SCALE GENOMIC DNA]</scope>
    <source>
        <strain evidence="6">DSM 44234</strain>
    </source>
</reference>
<dbReference type="STRING" id="57704.SAMN04489793_0006"/>
<dbReference type="PANTHER" id="PTHR30319:SF1">
    <property type="entry name" value="TRANSCRIPTIONAL REPRESSOR PAAX"/>
    <property type="match status" value="1"/>
</dbReference>
<dbReference type="Proteomes" id="UP000182241">
    <property type="component" value="Unassembled WGS sequence"/>
</dbReference>
<proteinExistence type="predicted"/>
<evidence type="ECO:0000259" key="2">
    <source>
        <dbReference type="Pfam" id="PF08223"/>
    </source>
</evidence>
<dbReference type="Pfam" id="PF20803">
    <property type="entry name" value="PaaX_M"/>
    <property type="match status" value="1"/>
</dbReference>
<feature type="domain" description="Transcriptional repressor PaaX-like C-terminal" evidence="2">
    <location>
        <begin position="188"/>
        <end position="232"/>
    </location>
</feature>
<evidence type="ECO:0000313" key="5">
    <source>
        <dbReference type="EMBL" id="SED64112.1"/>
    </source>
</evidence>
<dbReference type="PANTHER" id="PTHR30319">
    <property type="entry name" value="PHENYLACETIC ACID REGULATOR-RELATED TRANSCRIPTIONAL REPRESSOR"/>
    <property type="match status" value="1"/>
</dbReference>
<feature type="domain" description="Transcriptional repressor PaaX-like N-terminal" evidence="1">
    <location>
        <begin position="11"/>
        <end position="71"/>
    </location>
</feature>
<reference evidence="4" key="2">
    <citation type="submission" date="2016-10" db="EMBL/GenBank/DDBJ databases">
        <authorList>
            <person name="de Groot N.N."/>
        </authorList>
    </citation>
    <scope>NUCLEOTIDE SEQUENCE [LARGE SCALE GENOMIC DNA]</scope>
    <source>
        <strain evidence="4">DSM 44234</strain>
    </source>
</reference>
<name>A0A1H4I5W1_TSUTY</name>
<dbReference type="Pfam" id="PF07848">
    <property type="entry name" value="PaaX"/>
    <property type="match status" value="1"/>
</dbReference>
<evidence type="ECO:0000313" key="6">
    <source>
        <dbReference type="Proteomes" id="UP000182241"/>
    </source>
</evidence>
<dbReference type="Gene3D" id="1.20.58.1460">
    <property type="match status" value="1"/>
</dbReference>
<organism evidence="4 6">
    <name type="scientific">Tsukamurella tyrosinosolvens</name>
    <dbReference type="NCBI Taxonomy" id="57704"/>
    <lineage>
        <taxon>Bacteria</taxon>
        <taxon>Bacillati</taxon>
        <taxon>Actinomycetota</taxon>
        <taxon>Actinomycetes</taxon>
        <taxon>Mycobacteriales</taxon>
        <taxon>Tsukamurellaceae</taxon>
        <taxon>Tsukamurella</taxon>
    </lineage>
</organism>
<dbReference type="Gene3D" id="3.30.70.2650">
    <property type="match status" value="1"/>
</dbReference>
<dbReference type="EMBL" id="FNSA01000001">
    <property type="protein sequence ID" value="SEB29311.1"/>
    <property type="molecule type" value="Genomic_DNA"/>
</dbReference>
<dbReference type="RefSeq" id="WP_068742464.1">
    <property type="nucleotide sequence ID" value="NZ_CBDRGN010000002.1"/>
</dbReference>
<dbReference type="Gene3D" id="1.10.10.10">
    <property type="entry name" value="Winged helix-like DNA-binding domain superfamily/Winged helix DNA-binding domain"/>
    <property type="match status" value="1"/>
</dbReference>
<protein>
    <submittedName>
        <fullName evidence="4">Transcriptional regulator, PaaX family</fullName>
    </submittedName>
</protein>
<gene>
    <name evidence="4" type="ORF">SAMN04489793_0006</name>
    <name evidence="5" type="ORF">SAMN04489793_5378</name>
</gene>
<dbReference type="OrthoDB" id="2270427at2"/>
<feature type="domain" description="Transcriptional repressor PaaX-like central Cas2-like" evidence="3">
    <location>
        <begin position="85"/>
        <end position="139"/>
    </location>
</feature>
<dbReference type="EMBL" id="FNSA01000003">
    <property type="protein sequence ID" value="SED64112.1"/>
    <property type="molecule type" value="Genomic_DNA"/>
</dbReference>
<dbReference type="InterPro" id="IPR048846">
    <property type="entry name" value="PaaX-like_central"/>
</dbReference>
<evidence type="ECO:0000259" key="3">
    <source>
        <dbReference type="Pfam" id="PF20803"/>
    </source>
</evidence>
<evidence type="ECO:0000259" key="1">
    <source>
        <dbReference type="Pfam" id="PF07848"/>
    </source>
</evidence>
<dbReference type="AlphaFoldDB" id="A0A1H4I5W1"/>
<accession>A0A1H4I5W1</accession>
<dbReference type="Pfam" id="PF08223">
    <property type="entry name" value="PaaX_C"/>
    <property type="match status" value="1"/>
</dbReference>
<dbReference type="InterPro" id="IPR012906">
    <property type="entry name" value="PaaX-like_N"/>
</dbReference>
<dbReference type="GO" id="GO:0006351">
    <property type="term" value="P:DNA-templated transcription"/>
    <property type="evidence" value="ECO:0007669"/>
    <property type="project" value="TreeGrafter"/>
</dbReference>
<evidence type="ECO:0000313" key="4">
    <source>
        <dbReference type="EMBL" id="SEB29311.1"/>
    </source>
</evidence>
<sequence length="241" mass="26901">MDSALVPPVTARSAVLSLLLGANPPTLSGREIIGAMDLFGITESTTRVALTRMVANGDLTRDRGVYTLSERLAQRQRYAQPPEQRDWTGTWEMAVVTATGRSAADRVALREEMRRQRVAELREGVWTRPANLRRRWPQALLDVSVCFESRPTSDPAALAAQLWDLPAWSARGNEYLALIAAVDDEPARFRTMVAAVHHLQTDPLLPAEFLPVDWPAAQLTSLYDDYRAWLAELRDSLAPVR</sequence>
<dbReference type="InterPro" id="IPR013225">
    <property type="entry name" value="PaaX_C"/>
</dbReference>
<keyword evidence="6" id="KW-1185">Reference proteome</keyword>